<feature type="region of interest" description="Disordered" evidence="3">
    <location>
        <begin position="1007"/>
        <end position="1052"/>
    </location>
</feature>
<gene>
    <name evidence="6" type="primary">107363129</name>
</gene>
<dbReference type="CDD" id="cd00821">
    <property type="entry name" value="PH"/>
    <property type="match status" value="1"/>
</dbReference>
<reference evidence="7" key="1">
    <citation type="submission" date="2011-08" db="EMBL/GenBank/DDBJ databases">
        <authorList>
            <person name="Rombauts S."/>
        </authorList>
    </citation>
    <scope>NUCLEOTIDE SEQUENCE</scope>
    <source>
        <strain evidence="7">London</strain>
    </source>
</reference>
<dbReference type="Proteomes" id="UP000015104">
    <property type="component" value="Unassembled WGS sequence"/>
</dbReference>
<feature type="compositionally biased region" description="Low complexity" evidence="3">
    <location>
        <begin position="1401"/>
        <end position="1422"/>
    </location>
</feature>
<dbReference type="SMART" id="SM00325">
    <property type="entry name" value="RhoGEF"/>
    <property type="match status" value="1"/>
</dbReference>
<dbReference type="InterPro" id="IPR011993">
    <property type="entry name" value="PH-like_dom_sf"/>
</dbReference>
<evidence type="ECO:0000313" key="7">
    <source>
        <dbReference type="Proteomes" id="UP000015104"/>
    </source>
</evidence>
<dbReference type="HOGENOM" id="CLU_235416_0_0_1"/>
<feature type="compositionally biased region" description="Polar residues" evidence="3">
    <location>
        <begin position="1019"/>
        <end position="1052"/>
    </location>
</feature>
<dbReference type="SUPFAM" id="SSF48065">
    <property type="entry name" value="DBL homology domain (DH-domain)"/>
    <property type="match status" value="1"/>
</dbReference>
<feature type="compositionally biased region" description="Polar residues" evidence="3">
    <location>
        <begin position="980"/>
        <end position="993"/>
    </location>
</feature>
<dbReference type="InterPro" id="IPR001849">
    <property type="entry name" value="PH_domain"/>
</dbReference>
<comment type="subcellular location">
    <subcellularLocation>
        <location evidence="1">Cytoplasm</location>
    </subcellularLocation>
</comment>
<feature type="compositionally biased region" description="Low complexity" evidence="3">
    <location>
        <begin position="835"/>
        <end position="860"/>
    </location>
</feature>
<dbReference type="InterPro" id="IPR035899">
    <property type="entry name" value="DBL_dom_sf"/>
</dbReference>
<evidence type="ECO:0000256" key="1">
    <source>
        <dbReference type="ARBA" id="ARBA00004496"/>
    </source>
</evidence>
<reference evidence="6" key="2">
    <citation type="submission" date="2015-06" db="UniProtKB">
        <authorList>
            <consortium name="EnsemblMetazoa"/>
        </authorList>
    </citation>
    <scope>IDENTIFICATION</scope>
</reference>
<dbReference type="eggNOG" id="KOG4305">
    <property type="taxonomic scope" value="Eukaryota"/>
</dbReference>
<feature type="region of interest" description="Disordered" evidence="3">
    <location>
        <begin position="1375"/>
        <end position="1452"/>
    </location>
</feature>
<dbReference type="Pfam" id="PF00621">
    <property type="entry name" value="RhoGEF"/>
    <property type="match status" value="1"/>
</dbReference>
<feature type="compositionally biased region" description="Polar residues" evidence="3">
    <location>
        <begin position="936"/>
        <end position="947"/>
    </location>
</feature>
<dbReference type="PROSITE" id="PS50010">
    <property type="entry name" value="DH_2"/>
    <property type="match status" value="1"/>
</dbReference>
<protein>
    <recommendedName>
        <fullName evidence="8">DH domain-containing protein</fullName>
    </recommendedName>
</protein>
<dbReference type="FunFam" id="1.20.900.10:FF:000038">
    <property type="entry name" value="Myosin-M heavy chain"/>
    <property type="match status" value="1"/>
</dbReference>
<feature type="compositionally biased region" description="Polar residues" evidence="3">
    <location>
        <begin position="422"/>
        <end position="434"/>
    </location>
</feature>
<dbReference type="SUPFAM" id="SSF101447">
    <property type="entry name" value="Formin homology 2 domain (FH2 domain)"/>
    <property type="match status" value="1"/>
</dbReference>
<feature type="region of interest" description="Disordered" evidence="3">
    <location>
        <begin position="405"/>
        <end position="436"/>
    </location>
</feature>
<feature type="compositionally biased region" description="Low complexity" evidence="3">
    <location>
        <begin position="494"/>
        <end position="521"/>
    </location>
</feature>
<dbReference type="PANTHER" id="PTHR46006">
    <property type="entry name" value="RHO GUANINE NUCLEOTIDE EXCHANGE FACTOR AT 64C, ISOFORM A"/>
    <property type="match status" value="1"/>
</dbReference>
<dbReference type="EMBL" id="CAEY01002010">
    <property type="status" value="NOT_ANNOTATED_CDS"/>
    <property type="molecule type" value="Genomic_DNA"/>
</dbReference>
<feature type="region of interest" description="Disordered" evidence="3">
    <location>
        <begin position="493"/>
        <end position="553"/>
    </location>
</feature>
<dbReference type="Gene3D" id="1.20.900.10">
    <property type="entry name" value="Dbl homology (DH) domain"/>
    <property type="match status" value="1"/>
</dbReference>
<dbReference type="InterPro" id="IPR000219">
    <property type="entry name" value="DH_dom"/>
</dbReference>
<evidence type="ECO:0000313" key="6">
    <source>
        <dbReference type="EnsemblMetazoa" id="tetur09g02030.1"/>
    </source>
</evidence>
<keyword evidence="7" id="KW-1185">Reference proteome</keyword>
<evidence type="ECO:0008006" key="8">
    <source>
        <dbReference type="Google" id="ProtNLM"/>
    </source>
</evidence>
<feature type="compositionally biased region" description="Polar residues" evidence="3">
    <location>
        <begin position="1428"/>
        <end position="1437"/>
    </location>
</feature>
<dbReference type="OrthoDB" id="2015333at2759"/>
<evidence type="ECO:0000259" key="5">
    <source>
        <dbReference type="PROSITE" id="PS50010"/>
    </source>
</evidence>
<feature type="region of interest" description="Disordered" evidence="3">
    <location>
        <begin position="605"/>
        <end position="627"/>
    </location>
</feature>
<accession>T1KD85</accession>
<dbReference type="CDD" id="cd00160">
    <property type="entry name" value="RhoGEF"/>
    <property type="match status" value="1"/>
</dbReference>
<evidence type="ECO:0000256" key="2">
    <source>
        <dbReference type="ARBA" id="ARBA00022490"/>
    </source>
</evidence>
<feature type="region of interest" description="Disordered" evidence="3">
    <location>
        <begin position="1246"/>
        <end position="1272"/>
    </location>
</feature>
<organism evidence="6 7">
    <name type="scientific">Tetranychus urticae</name>
    <name type="common">Two-spotted spider mite</name>
    <dbReference type="NCBI Taxonomy" id="32264"/>
    <lineage>
        <taxon>Eukaryota</taxon>
        <taxon>Metazoa</taxon>
        <taxon>Ecdysozoa</taxon>
        <taxon>Arthropoda</taxon>
        <taxon>Chelicerata</taxon>
        <taxon>Arachnida</taxon>
        <taxon>Acari</taxon>
        <taxon>Acariformes</taxon>
        <taxon>Trombidiformes</taxon>
        <taxon>Prostigmata</taxon>
        <taxon>Eleutherengona</taxon>
        <taxon>Raphignathae</taxon>
        <taxon>Tetranychoidea</taxon>
        <taxon>Tetranychidae</taxon>
        <taxon>Tetranychus</taxon>
    </lineage>
</organism>
<evidence type="ECO:0000256" key="3">
    <source>
        <dbReference type="SAM" id="MobiDB-lite"/>
    </source>
</evidence>
<feature type="region of interest" description="Disordered" evidence="3">
    <location>
        <begin position="1190"/>
        <end position="1225"/>
    </location>
</feature>
<dbReference type="GO" id="GO:0005085">
    <property type="term" value="F:guanyl-nucleotide exchange factor activity"/>
    <property type="evidence" value="ECO:0007669"/>
    <property type="project" value="InterPro"/>
</dbReference>
<dbReference type="PANTHER" id="PTHR46006:SF5">
    <property type="entry name" value="DH DOMAIN-CONTAINING PROTEIN"/>
    <property type="match status" value="1"/>
</dbReference>
<feature type="compositionally biased region" description="Low complexity" evidence="3">
    <location>
        <begin position="1256"/>
        <end position="1271"/>
    </location>
</feature>
<dbReference type="KEGG" id="tut:107363129"/>
<feature type="domain" description="PH" evidence="4">
    <location>
        <begin position="1760"/>
        <end position="1899"/>
    </location>
</feature>
<dbReference type="Gene3D" id="2.30.29.30">
    <property type="entry name" value="Pleckstrin-homology domain (PH domain)/Phosphotyrosine-binding domain (PTB)"/>
    <property type="match status" value="1"/>
</dbReference>
<feature type="compositionally biased region" description="Low complexity" evidence="3">
    <location>
        <begin position="873"/>
        <end position="883"/>
    </location>
</feature>
<dbReference type="STRING" id="32264.T1KD85"/>
<feature type="compositionally biased region" description="Low complexity" evidence="3">
    <location>
        <begin position="801"/>
        <end position="812"/>
    </location>
</feature>
<dbReference type="GO" id="GO:0031097">
    <property type="term" value="C:medial cortex"/>
    <property type="evidence" value="ECO:0007669"/>
    <property type="project" value="UniProtKB-ARBA"/>
</dbReference>
<feature type="compositionally biased region" description="Pro residues" evidence="3">
    <location>
        <begin position="821"/>
        <end position="834"/>
    </location>
</feature>
<keyword evidence="2" id="KW-0963">Cytoplasm</keyword>
<feature type="domain" description="DH" evidence="5">
    <location>
        <begin position="1520"/>
        <end position="1711"/>
    </location>
</feature>
<dbReference type="GO" id="GO:0035025">
    <property type="term" value="P:positive regulation of Rho protein signal transduction"/>
    <property type="evidence" value="ECO:0007669"/>
    <property type="project" value="TreeGrafter"/>
</dbReference>
<feature type="compositionally biased region" description="Polar residues" evidence="3">
    <location>
        <begin position="900"/>
        <end position="915"/>
    </location>
</feature>
<dbReference type="EnsemblMetazoa" id="tetur09g02030.1">
    <property type="protein sequence ID" value="tetur09g02030.1"/>
    <property type="gene ID" value="tetur09g02030"/>
</dbReference>
<name>T1KD85_TETUR</name>
<feature type="region of interest" description="Disordered" evidence="3">
    <location>
        <begin position="794"/>
        <end position="994"/>
    </location>
</feature>
<dbReference type="PROSITE" id="PS50003">
    <property type="entry name" value="PH_DOMAIN"/>
    <property type="match status" value="1"/>
</dbReference>
<dbReference type="SUPFAM" id="SSF50729">
    <property type="entry name" value="PH domain-like"/>
    <property type="match status" value="1"/>
</dbReference>
<proteinExistence type="predicted"/>
<evidence type="ECO:0000259" key="4">
    <source>
        <dbReference type="PROSITE" id="PS50003"/>
    </source>
</evidence>
<dbReference type="InterPro" id="IPR051480">
    <property type="entry name" value="Endocytic_GEF_Adapter"/>
</dbReference>
<sequence length="1919" mass="212496">MMHLEETDGFGTLNESKVKKMTNWTNIFNHWKRRGKPKNGVIGSNTTITNGSLAMSHPNHPQVLHNQHLHHSNQFHPAHPPYQFGSLAVRHNGSGLPGLIEQYNSSIDGGGGGGGGGDVRYQRQSGLHGRANKFASVSAGTANFYLAYPTGPPLLAPNQPSSSPISPSSLNVRYPSASPAALHSSIRPTSGRHHRTNILSTPWEPMMQTTNPSSNHNQSAECTCCDSMGTGQGSVKTALTSIKSTGSVRSRSSLKSSSYCASNFDVVDQTMSAGLHHQHSYVQRNHEPIGKSIKSNTSSTRSHRTVSFATVNERFLKVLKRSVKNPSGSVVSRRSILECDLTAYDLIEQSLHETCIEDEDIVVDEEKENYHYNDSMECLSDEEESEDIMDRHRLNQVIHDVSGSKKYQRRSRHCSPSLSSSTKGLHSIPNSSRNMLPRLGESSLRYKPRVKAISSVDLSQKSIITDGKASLKKGLRIGGQGMSLFPSAVETKASSTSGVVKSRSSESILSASDKSSSITSSNLTDRPASCLLLPLPEPDYDSETGSDNDAKHRGQKIISNGSISRSCPRILSQAQSFTQLNESEPTTKSDFTSSRANFIETRSLDRRGKRRTQLKQSMSSSSLSGNANGFQEDVTMDDHNSLRQLGSKFDGSSTISIPSDVNYMAKVKSILKKSVTWNESVTKTHSLSSDSNCDTTYGSTNSDSDFSSYRKCSSSVLANSISTLPRVRGRWSSSSSERSTISANGVKGPKIKKHVHFGCSKDDDSLIIEHIGETIFEEDEEPIYDDIANVISNDLSPGLHQQNSQSQPQCQPATAPFSRLPQPPPPPPPPPPPHSSSSSLTPTSQTPLLSSSSAVHSKSLNGNYKRSFESDVDNNGNDEVNGSNGSGKGGNKLQDDRVNELTNGFSSAAKTTSSGTDEENKGVSTRRVYGVLDTGDSVNSPRSTSSYLKLAPKSSDQMGSDSLTNSKKTGGSKEIKEQPASPSLPSISSNQPYKISRSGIINGLRREVESSDEGELVNSGGSIQRGSNNIQSNGNLKHNDNVNTNEHNGDNNNVDGDCFHHPERVNRLKNSTLNCNIEGPLSPEFTSSLTNHHQNQQQQQHLNKYNGNQDERNASILSELRAGIKEKLENKLIKDIIISNELKALAEKSSSVTSCDSNRYNGWSTLNQRSKSTTFNDHSNVHRINQDSIKNNLNGVNDNHRDVNNCRNNQDNYGENDDDGDISDERNLGKADYGFTISIVNNVNSARNRNPDYGITSPYSSNTSSSSYYDTHLPSEESSKIVINVPLGGGVGGNNFYDNEPNEHIYEELDKVSIYGANKANLEINGLTINESNLGYINHHSMSKRSIFEGASRDEILEYLAGAKERVEVLIDETSPTSLNHHSHHGLVTRPNLASTRRNRTSNVSNVSSSSNDSSTTATSSSIETEDCSLTNSTTGTPVERNDSGVGVETSKPTKIRRSNNLLSSPGESERLCADCEQLIEPKETNENRDNNIEPNQLEDNNDIIYYTLVCNKCEKKRSERKEIISEFVDTEFKYGRDLRIIREEFHRPMEVAGLLTKEQIKGVFINLEELINVNSKFSEKLQDAIDIASEQGDEDFTTVNIGKLFMESASMLHSFETYCLRQGSASVLLNQLEKEKELLRIFLRVSQMENTLLRRMNLSAFLMVPVQRVTKYPLLLNRLYKVTPHHHQDRDALKLAQQKVEIHLEHINQQTKGSTAPTKIWRKFSHLSNRRLPSIDDIGDIKLRKVALEAMNWTRDQANFIMSGRLSFLPSSEYQLYKKRGNIKFSSASCLLMSLGEMLPSIKSNLADDDEEFERELMFPRSNHGCEQAVLILIKEKHSRYTLCREPFNLASCVISSDSEFEDLFEIHEQNTKESFILKADSPTEKRDWYRQICYHSKNLGNWRKRRNALANIMMVRP</sequence>
<feature type="compositionally biased region" description="Polar residues" evidence="3">
    <location>
        <begin position="954"/>
        <end position="969"/>
    </location>
</feature>